<dbReference type="EMBL" id="BGZK01000963">
    <property type="protein sequence ID" value="GBP66652.1"/>
    <property type="molecule type" value="Genomic_DNA"/>
</dbReference>
<protein>
    <submittedName>
        <fullName evidence="2">Uncharacterized protein</fullName>
    </submittedName>
</protein>
<accession>A0A4C1XUI6</accession>
<organism evidence="2 3">
    <name type="scientific">Eumeta variegata</name>
    <name type="common">Bagworm moth</name>
    <name type="synonym">Eumeta japonica</name>
    <dbReference type="NCBI Taxonomy" id="151549"/>
    <lineage>
        <taxon>Eukaryota</taxon>
        <taxon>Metazoa</taxon>
        <taxon>Ecdysozoa</taxon>
        <taxon>Arthropoda</taxon>
        <taxon>Hexapoda</taxon>
        <taxon>Insecta</taxon>
        <taxon>Pterygota</taxon>
        <taxon>Neoptera</taxon>
        <taxon>Endopterygota</taxon>
        <taxon>Lepidoptera</taxon>
        <taxon>Glossata</taxon>
        <taxon>Ditrysia</taxon>
        <taxon>Tineoidea</taxon>
        <taxon>Psychidae</taxon>
        <taxon>Oiketicinae</taxon>
        <taxon>Eumeta</taxon>
    </lineage>
</organism>
<evidence type="ECO:0000313" key="2">
    <source>
        <dbReference type="EMBL" id="GBP66652.1"/>
    </source>
</evidence>
<name>A0A4C1XUI6_EUMVA</name>
<gene>
    <name evidence="2" type="ORF">EVAR_50477_1</name>
</gene>
<dbReference type="AlphaFoldDB" id="A0A4C1XUI6"/>
<sequence>MKWECDRCDSMCEASRRGRCRNSDVRERCGLKGDVVIRIEKVFNSSRRHLEEHPSTAADTPLAPDGTPDRGFLRVVADAHLDLYRSKPSVAWPFCLFSESAMSSGQS</sequence>
<feature type="region of interest" description="Disordered" evidence="1">
    <location>
        <begin position="48"/>
        <end position="69"/>
    </location>
</feature>
<reference evidence="2 3" key="1">
    <citation type="journal article" date="2019" name="Commun. Biol.">
        <title>The bagworm genome reveals a unique fibroin gene that provides high tensile strength.</title>
        <authorList>
            <person name="Kono N."/>
            <person name="Nakamura H."/>
            <person name="Ohtoshi R."/>
            <person name="Tomita M."/>
            <person name="Numata K."/>
            <person name="Arakawa K."/>
        </authorList>
    </citation>
    <scope>NUCLEOTIDE SEQUENCE [LARGE SCALE GENOMIC DNA]</scope>
</reference>
<keyword evidence="3" id="KW-1185">Reference proteome</keyword>
<dbReference type="Proteomes" id="UP000299102">
    <property type="component" value="Unassembled WGS sequence"/>
</dbReference>
<comment type="caution">
    <text evidence="2">The sequence shown here is derived from an EMBL/GenBank/DDBJ whole genome shotgun (WGS) entry which is preliminary data.</text>
</comment>
<evidence type="ECO:0000256" key="1">
    <source>
        <dbReference type="SAM" id="MobiDB-lite"/>
    </source>
</evidence>
<proteinExistence type="predicted"/>
<evidence type="ECO:0000313" key="3">
    <source>
        <dbReference type="Proteomes" id="UP000299102"/>
    </source>
</evidence>
<dbReference type="OrthoDB" id="425681at2759"/>